<evidence type="ECO:0000313" key="2">
    <source>
        <dbReference type="Proteomes" id="UP000244081"/>
    </source>
</evidence>
<comment type="caution">
    <text evidence="1">The sequence shown here is derived from an EMBL/GenBank/DDBJ whole genome shotgun (WGS) entry which is preliminary data.</text>
</comment>
<protein>
    <recommendedName>
        <fullName evidence="3">Gamma-glutamyl AIG2-like cyclotransferase</fullName>
    </recommendedName>
</protein>
<name>A0A2T5VAY6_9HYPH</name>
<evidence type="ECO:0008006" key="3">
    <source>
        <dbReference type="Google" id="ProtNLM"/>
    </source>
</evidence>
<dbReference type="EMBL" id="QAYG01000003">
    <property type="protein sequence ID" value="PTW60915.1"/>
    <property type="molecule type" value="Genomic_DNA"/>
</dbReference>
<dbReference type="Gene3D" id="3.10.490.10">
    <property type="entry name" value="Gamma-glutamyl cyclotransferase-like"/>
    <property type="match status" value="1"/>
</dbReference>
<dbReference type="OrthoDB" id="5567366at2"/>
<gene>
    <name evidence="1" type="ORF">C8N35_10396</name>
</gene>
<dbReference type="AlphaFoldDB" id="A0A2T5VAY6"/>
<dbReference type="SUPFAM" id="SSF110857">
    <property type="entry name" value="Gamma-glutamyl cyclotransferase-like"/>
    <property type="match status" value="1"/>
</dbReference>
<evidence type="ECO:0000313" key="1">
    <source>
        <dbReference type="EMBL" id="PTW60915.1"/>
    </source>
</evidence>
<dbReference type="RefSeq" id="WP_107989742.1">
    <property type="nucleotide sequence ID" value="NZ_QAYG01000003.1"/>
</dbReference>
<dbReference type="InterPro" id="IPR036568">
    <property type="entry name" value="GGCT-like_sf"/>
</dbReference>
<dbReference type="CDD" id="cd06661">
    <property type="entry name" value="GGCT_like"/>
    <property type="match status" value="1"/>
</dbReference>
<dbReference type="InterPro" id="IPR013024">
    <property type="entry name" value="GGCT-like"/>
</dbReference>
<reference evidence="1 2" key="1">
    <citation type="submission" date="2018-04" db="EMBL/GenBank/DDBJ databases">
        <title>Genomic Encyclopedia of Archaeal and Bacterial Type Strains, Phase II (KMG-II): from individual species to whole genera.</title>
        <authorList>
            <person name="Goeker M."/>
        </authorList>
    </citation>
    <scope>NUCLEOTIDE SEQUENCE [LARGE SCALE GENOMIC DNA]</scope>
    <source>
        <strain evidence="1 2">DSM 23382</strain>
    </source>
</reference>
<proteinExistence type="predicted"/>
<sequence length="194" mass="21712">MTDTIFYFGYGSLVNNDTRAPGGVAVPGRLSGWVREWRISGPTAYGGVCSLTVRPEPGAEVAGVMVREHRDGLAALDEREWRYERCDLAEGAFRGDAETPLEVPGFVYTARAEHYRWGDADHPILQSYVDCVLAGFLKHWGEAGVRDFVETTRGWHVPIRPDRQSPLYPRAVTIDDETRVLFDEVLREAGARCI</sequence>
<keyword evidence="2" id="KW-1185">Reference proteome</keyword>
<accession>A0A2T5VAY6</accession>
<dbReference type="Proteomes" id="UP000244081">
    <property type="component" value="Unassembled WGS sequence"/>
</dbReference>
<organism evidence="1 2">
    <name type="scientific">Breoghania corrubedonensis</name>
    <dbReference type="NCBI Taxonomy" id="665038"/>
    <lineage>
        <taxon>Bacteria</taxon>
        <taxon>Pseudomonadati</taxon>
        <taxon>Pseudomonadota</taxon>
        <taxon>Alphaproteobacteria</taxon>
        <taxon>Hyphomicrobiales</taxon>
        <taxon>Stappiaceae</taxon>
        <taxon>Breoghania</taxon>
    </lineage>
</organism>